<keyword evidence="3" id="KW-0067">ATP-binding</keyword>
<dbReference type="RefSeq" id="WP_179097458.1">
    <property type="nucleotide sequence ID" value="NZ_JAOQIO010000011.1"/>
</dbReference>
<dbReference type="Gene3D" id="3.30.565.10">
    <property type="entry name" value="Histidine kinase-like ATPase, C-terminal domain"/>
    <property type="match status" value="1"/>
</dbReference>
<dbReference type="PANTHER" id="PTHR35526">
    <property type="entry name" value="ANTI-SIGMA-F FACTOR RSBW-RELATED"/>
    <property type="match status" value="1"/>
</dbReference>
<sequence length="142" mass="16128">MSGECQQIELTNNLEELARLEAWLASWAEQMSVDSKTLFQLNLVCDELVTNTILYGCQSSVAHSIRISIWVDMDNIELTITDDGMAFDPLSLPSPDVQASVEERRIGGLGIHFVRESMDEAIYERVDKLNILHMKKIGWKTR</sequence>
<keyword evidence="4" id="KW-1185">Reference proteome</keyword>
<comment type="caution">
    <text evidence="3">The sequence shown here is derived from an EMBL/GenBank/DDBJ whole genome shotgun (WGS) entry which is preliminary data.</text>
</comment>
<gene>
    <name evidence="3" type="ORF">OB236_06045</name>
</gene>
<dbReference type="InterPro" id="IPR050267">
    <property type="entry name" value="Anti-sigma-factor_SerPK"/>
</dbReference>
<dbReference type="Proteomes" id="UP001652445">
    <property type="component" value="Unassembled WGS sequence"/>
</dbReference>
<dbReference type="InterPro" id="IPR003594">
    <property type="entry name" value="HATPase_dom"/>
</dbReference>
<keyword evidence="3" id="KW-0547">Nucleotide-binding</keyword>
<evidence type="ECO:0000259" key="2">
    <source>
        <dbReference type="Pfam" id="PF13581"/>
    </source>
</evidence>
<evidence type="ECO:0000313" key="4">
    <source>
        <dbReference type="Proteomes" id="UP001652445"/>
    </source>
</evidence>
<accession>A0ABT2UAL6</accession>
<evidence type="ECO:0000256" key="1">
    <source>
        <dbReference type="ARBA" id="ARBA00022527"/>
    </source>
</evidence>
<keyword evidence="1" id="KW-0723">Serine/threonine-protein kinase</keyword>
<dbReference type="GO" id="GO:0005524">
    <property type="term" value="F:ATP binding"/>
    <property type="evidence" value="ECO:0007669"/>
    <property type="project" value="UniProtKB-KW"/>
</dbReference>
<feature type="domain" description="Histidine kinase/HSP90-like ATPase" evidence="2">
    <location>
        <begin position="11"/>
        <end position="136"/>
    </location>
</feature>
<evidence type="ECO:0000313" key="3">
    <source>
        <dbReference type="EMBL" id="MCU6791689.1"/>
    </source>
</evidence>
<reference evidence="3 4" key="1">
    <citation type="submission" date="2022-09" db="EMBL/GenBank/DDBJ databases">
        <authorList>
            <person name="Han X.L."/>
            <person name="Wang Q."/>
            <person name="Lu T."/>
        </authorList>
    </citation>
    <scope>NUCLEOTIDE SEQUENCE [LARGE SCALE GENOMIC DNA]</scope>
    <source>
        <strain evidence="3 4">WQ 127069</strain>
    </source>
</reference>
<dbReference type="InterPro" id="IPR036890">
    <property type="entry name" value="HATPase_C_sf"/>
</dbReference>
<keyword evidence="1" id="KW-0418">Kinase</keyword>
<organism evidence="3 4">
    <name type="scientific">Paenibacillus baimaensis</name>
    <dbReference type="NCBI Taxonomy" id="2982185"/>
    <lineage>
        <taxon>Bacteria</taxon>
        <taxon>Bacillati</taxon>
        <taxon>Bacillota</taxon>
        <taxon>Bacilli</taxon>
        <taxon>Bacillales</taxon>
        <taxon>Paenibacillaceae</taxon>
        <taxon>Paenibacillus</taxon>
    </lineage>
</organism>
<dbReference type="PANTHER" id="PTHR35526:SF6">
    <property type="entry name" value="SLR1861 PROTEIN"/>
    <property type="match status" value="1"/>
</dbReference>
<proteinExistence type="predicted"/>
<dbReference type="EMBL" id="JAOQIO010000011">
    <property type="protein sequence ID" value="MCU6791689.1"/>
    <property type="molecule type" value="Genomic_DNA"/>
</dbReference>
<keyword evidence="1" id="KW-0808">Transferase</keyword>
<dbReference type="CDD" id="cd16936">
    <property type="entry name" value="HATPase_RsbW-like"/>
    <property type="match status" value="1"/>
</dbReference>
<name>A0ABT2UAL6_9BACL</name>
<dbReference type="SUPFAM" id="SSF55874">
    <property type="entry name" value="ATPase domain of HSP90 chaperone/DNA topoisomerase II/histidine kinase"/>
    <property type="match status" value="1"/>
</dbReference>
<protein>
    <submittedName>
        <fullName evidence="3">ATP-binding protein</fullName>
    </submittedName>
</protein>
<dbReference type="Pfam" id="PF13581">
    <property type="entry name" value="HATPase_c_2"/>
    <property type="match status" value="1"/>
</dbReference>